<dbReference type="InterPro" id="IPR000836">
    <property type="entry name" value="PRTase_dom"/>
</dbReference>
<sequence length="228" mass="24135">MRSRRPSPSGAPYYRDRADAADHLIRQLSSDIDSTWLVLALPRGGVPIAAAIARHLGTDFDLLIVRKVGLPGHPELAVAAVTGAEPEDMAVNELVARYGGLSRDRLRELAAGPVREVEERRRRWKSAAASREITGRRVLLVDDGAATGTTLDAALSALRQQGAGEIAVALPVALRGALDHPSLEGVRVICPHSDADLPAVGCAYDGFAQTTDEEVGVLLAASRASTPE</sequence>
<dbReference type="Proteomes" id="UP000326554">
    <property type="component" value="Unassembled WGS sequence"/>
</dbReference>
<dbReference type="EMBL" id="VYQE01000004">
    <property type="protein sequence ID" value="KAA9006708.1"/>
    <property type="molecule type" value="Genomic_DNA"/>
</dbReference>
<evidence type="ECO:0000313" key="3">
    <source>
        <dbReference type="Proteomes" id="UP000326554"/>
    </source>
</evidence>
<dbReference type="RefSeq" id="WP_150445726.1">
    <property type="nucleotide sequence ID" value="NZ_VYQE01000004.1"/>
</dbReference>
<organism evidence="2 3">
    <name type="scientific">Histidinibacterium aquaticum</name>
    <dbReference type="NCBI Taxonomy" id="2613962"/>
    <lineage>
        <taxon>Bacteria</taxon>
        <taxon>Pseudomonadati</taxon>
        <taxon>Pseudomonadota</taxon>
        <taxon>Alphaproteobacteria</taxon>
        <taxon>Rhodobacterales</taxon>
        <taxon>Paracoccaceae</taxon>
        <taxon>Histidinibacterium</taxon>
    </lineage>
</organism>
<comment type="caution">
    <text evidence="2">The sequence shown here is derived from an EMBL/GenBank/DDBJ whole genome shotgun (WGS) entry which is preliminary data.</text>
</comment>
<reference evidence="2 3" key="1">
    <citation type="submission" date="2019-09" db="EMBL/GenBank/DDBJ databases">
        <authorList>
            <person name="Park J.-S."/>
            <person name="Choi H.-J."/>
        </authorList>
    </citation>
    <scope>NUCLEOTIDE SEQUENCE [LARGE SCALE GENOMIC DNA]</scope>
    <source>
        <strain evidence="2 3">176SS1-4</strain>
    </source>
</reference>
<dbReference type="SUPFAM" id="SSF53271">
    <property type="entry name" value="PRTase-like"/>
    <property type="match status" value="1"/>
</dbReference>
<dbReference type="Pfam" id="PF00156">
    <property type="entry name" value="Pribosyltran"/>
    <property type="match status" value="1"/>
</dbReference>
<keyword evidence="3" id="KW-1185">Reference proteome</keyword>
<dbReference type="CDD" id="cd06223">
    <property type="entry name" value="PRTases_typeI"/>
    <property type="match status" value="1"/>
</dbReference>
<dbReference type="Gene3D" id="3.40.50.2020">
    <property type="match status" value="1"/>
</dbReference>
<keyword evidence="2" id="KW-0328">Glycosyltransferase</keyword>
<dbReference type="InterPro" id="IPR029057">
    <property type="entry name" value="PRTase-like"/>
</dbReference>
<proteinExistence type="predicted"/>
<dbReference type="AlphaFoldDB" id="A0A5J5GG06"/>
<accession>A0A5J5GG06</accession>
<feature type="domain" description="Phosphoribosyltransferase" evidence="1">
    <location>
        <begin position="18"/>
        <end position="189"/>
    </location>
</feature>
<evidence type="ECO:0000313" key="2">
    <source>
        <dbReference type="EMBL" id="KAA9006708.1"/>
    </source>
</evidence>
<dbReference type="GO" id="GO:0016757">
    <property type="term" value="F:glycosyltransferase activity"/>
    <property type="evidence" value="ECO:0007669"/>
    <property type="project" value="UniProtKB-KW"/>
</dbReference>
<gene>
    <name evidence="2" type="ORF">F3S47_13060</name>
</gene>
<protein>
    <submittedName>
        <fullName evidence="2">Phosphoribosyltransferase</fullName>
    </submittedName>
</protein>
<keyword evidence="2" id="KW-0808">Transferase</keyword>
<name>A0A5J5GG06_9RHOB</name>
<evidence type="ECO:0000259" key="1">
    <source>
        <dbReference type="Pfam" id="PF00156"/>
    </source>
</evidence>
<dbReference type="Gene3D" id="3.30.1310.20">
    <property type="entry name" value="PRTase-like"/>
    <property type="match status" value="1"/>
</dbReference>